<keyword evidence="18" id="KW-0175">Coiled coil</keyword>
<feature type="coiled-coil region" evidence="18">
    <location>
        <begin position="394"/>
        <end position="421"/>
    </location>
</feature>
<dbReference type="NCBIfam" id="TIGR01417">
    <property type="entry name" value="PTS_I_fam"/>
    <property type="match status" value="1"/>
</dbReference>
<evidence type="ECO:0000256" key="1">
    <source>
        <dbReference type="ARBA" id="ARBA00000683"/>
    </source>
</evidence>
<keyword evidence="8 17" id="KW-0813">Transport</keyword>
<dbReference type="PROSITE" id="PS00742">
    <property type="entry name" value="PEP_ENZYMES_2"/>
    <property type="match status" value="1"/>
</dbReference>
<comment type="cofactor">
    <cofactor evidence="2 17">
        <name>Mg(2+)</name>
        <dbReference type="ChEBI" id="CHEBI:18420"/>
    </cofactor>
</comment>
<dbReference type="InterPro" id="IPR023151">
    <property type="entry name" value="PEP_util_CS"/>
</dbReference>
<keyword evidence="14 17" id="KW-0418">Kinase</keyword>
<evidence type="ECO:0000256" key="6">
    <source>
        <dbReference type="ARBA" id="ARBA00012232"/>
    </source>
</evidence>
<feature type="domain" description="PEP-utilising enzyme C-terminal" evidence="20">
    <location>
        <begin position="253"/>
        <end position="543"/>
    </location>
</feature>
<evidence type="ECO:0000256" key="10">
    <source>
        <dbReference type="ARBA" id="ARBA00022597"/>
    </source>
</evidence>
<dbReference type="RefSeq" id="WP_345586172.1">
    <property type="nucleotide sequence ID" value="NZ_BAABJG010000003.1"/>
</dbReference>
<dbReference type="InterPro" id="IPR006318">
    <property type="entry name" value="PTS_EI-like"/>
</dbReference>
<feature type="domain" description="Phosphotransferase system enzyme I N-terminal" evidence="21">
    <location>
        <begin position="4"/>
        <end position="127"/>
    </location>
</feature>
<proteinExistence type="inferred from homology"/>
<dbReference type="PIRSF" id="PIRSF000732">
    <property type="entry name" value="PTS_enzyme_I"/>
    <property type="match status" value="1"/>
</dbReference>
<evidence type="ECO:0000313" key="23">
    <source>
        <dbReference type="Proteomes" id="UP001597180"/>
    </source>
</evidence>
<evidence type="ECO:0000256" key="4">
    <source>
        <dbReference type="ARBA" id="ARBA00004496"/>
    </source>
</evidence>
<dbReference type="InterPro" id="IPR040442">
    <property type="entry name" value="Pyrv_kinase-like_dom_sf"/>
</dbReference>
<evidence type="ECO:0000259" key="20">
    <source>
        <dbReference type="Pfam" id="PF02896"/>
    </source>
</evidence>
<dbReference type="InterPro" id="IPR000121">
    <property type="entry name" value="PEP_util_C"/>
</dbReference>
<dbReference type="InterPro" id="IPR024692">
    <property type="entry name" value="PTS_EI"/>
</dbReference>
<dbReference type="Gene3D" id="1.10.274.10">
    <property type="entry name" value="PtsI, HPr-binding domain"/>
    <property type="match status" value="1"/>
</dbReference>
<dbReference type="InterPro" id="IPR036618">
    <property type="entry name" value="PtsI_HPr-bd_sf"/>
</dbReference>
<organism evidence="22 23">
    <name type="scientific">Paenibacillus vulneris</name>
    <dbReference type="NCBI Taxonomy" id="1133364"/>
    <lineage>
        <taxon>Bacteria</taxon>
        <taxon>Bacillati</taxon>
        <taxon>Bacillota</taxon>
        <taxon>Bacilli</taxon>
        <taxon>Bacillales</taxon>
        <taxon>Paenibacillaceae</taxon>
        <taxon>Paenibacillus</taxon>
    </lineage>
</organism>
<dbReference type="SUPFAM" id="SSF47831">
    <property type="entry name" value="Enzyme I of the PEP:sugar phosphotransferase system HPr-binding (sub)domain"/>
    <property type="match status" value="1"/>
</dbReference>
<evidence type="ECO:0000256" key="12">
    <source>
        <dbReference type="ARBA" id="ARBA00022683"/>
    </source>
</evidence>
<dbReference type="SUPFAM" id="SSF51621">
    <property type="entry name" value="Phosphoenolpyruvate/pyruvate domain"/>
    <property type="match status" value="1"/>
</dbReference>
<dbReference type="Proteomes" id="UP001597180">
    <property type="component" value="Unassembled WGS sequence"/>
</dbReference>
<comment type="caution">
    <text evidence="22">The sequence shown here is derived from an EMBL/GenBank/DDBJ whole genome shotgun (WGS) entry which is preliminary data.</text>
</comment>
<evidence type="ECO:0000259" key="19">
    <source>
        <dbReference type="Pfam" id="PF00391"/>
    </source>
</evidence>
<evidence type="ECO:0000256" key="7">
    <source>
        <dbReference type="ARBA" id="ARBA00016544"/>
    </source>
</evidence>
<dbReference type="Gene3D" id="3.20.20.60">
    <property type="entry name" value="Phosphoenolpyruvate-binding domains"/>
    <property type="match status" value="1"/>
</dbReference>
<keyword evidence="11 17" id="KW-0808">Transferase</keyword>
<comment type="function">
    <text evidence="3 17">General (non sugar-specific) component of the phosphoenolpyruvate-dependent sugar phosphotransferase system (sugar PTS). This major carbohydrate active-transport system catalyzes the phosphorylation of incoming sugar substrates concomitantly with their translocation across the cell membrane. Enzyme I transfers the phosphoryl group from phosphoenolpyruvate (PEP) to the phosphoryl carrier protein (HPr).</text>
</comment>
<name>A0ABW3UNL6_9BACL</name>
<evidence type="ECO:0000256" key="17">
    <source>
        <dbReference type="PIRNR" id="PIRNR000732"/>
    </source>
</evidence>
<evidence type="ECO:0000256" key="5">
    <source>
        <dbReference type="ARBA" id="ARBA00007837"/>
    </source>
</evidence>
<evidence type="ECO:0000313" key="22">
    <source>
        <dbReference type="EMBL" id="MFD1221912.1"/>
    </source>
</evidence>
<comment type="catalytic activity">
    <reaction evidence="1 17">
        <text>L-histidyl-[protein] + phosphoenolpyruvate = N(pros)-phospho-L-histidyl-[protein] + pyruvate</text>
        <dbReference type="Rhea" id="RHEA:23880"/>
        <dbReference type="Rhea" id="RHEA-COMP:9745"/>
        <dbReference type="Rhea" id="RHEA-COMP:9746"/>
        <dbReference type="ChEBI" id="CHEBI:15361"/>
        <dbReference type="ChEBI" id="CHEBI:29979"/>
        <dbReference type="ChEBI" id="CHEBI:58702"/>
        <dbReference type="ChEBI" id="CHEBI:64837"/>
        <dbReference type="EC" id="2.7.3.9"/>
    </reaction>
</comment>
<dbReference type="Gene3D" id="3.50.30.10">
    <property type="entry name" value="Phosphohistidine domain"/>
    <property type="match status" value="1"/>
</dbReference>
<keyword evidence="23" id="KW-1185">Reference proteome</keyword>
<keyword evidence="15 17" id="KW-0460">Magnesium</keyword>
<evidence type="ECO:0000256" key="15">
    <source>
        <dbReference type="ARBA" id="ARBA00022842"/>
    </source>
</evidence>
<evidence type="ECO:0000256" key="14">
    <source>
        <dbReference type="ARBA" id="ARBA00022777"/>
    </source>
</evidence>
<dbReference type="GO" id="GO:0008965">
    <property type="term" value="F:phosphoenolpyruvate-protein phosphotransferase activity"/>
    <property type="evidence" value="ECO:0007669"/>
    <property type="project" value="UniProtKB-EC"/>
</dbReference>
<dbReference type="InterPro" id="IPR050499">
    <property type="entry name" value="PEP-utilizing_PTS_enzyme"/>
</dbReference>
<evidence type="ECO:0000256" key="13">
    <source>
        <dbReference type="ARBA" id="ARBA00022723"/>
    </source>
</evidence>
<dbReference type="InterPro" id="IPR018274">
    <property type="entry name" value="PEP_util_AS"/>
</dbReference>
<evidence type="ECO:0000256" key="18">
    <source>
        <dbReference type="SAM" id="Coils"/>
    </source>
</evidence>
<reference evidence="23" key="1">
    <citation type="journal article" date="2019" name="Int. J. Syst. Evol. Microbiol.">
        <title>The Global Catalogue of Microorganisms (GCM) 10K type strain sequencing project: providing services to taxonomists for standard genome sequencing and annotation.</title>
        <authorList>
            <consortium name="The Broad Institute Genomics Platform"/>
            <consortium name="The Broad Institute Genome Sequencing Center for Infectious Disease"/>
            <person name="Wu L."/>
            <person name="Ma J."/>
        </authorList>
    </citation>
    <scope>NUCLEOTIDE SEQUENCE [LARGE SCALE GENOMIC DNA]</scope>
    <source>
        <strain evidence="23">CCUG 53270</strain>
    </source>
</reference>
<dbReference type="InterPro" id="IPR008279">
    <property type="entry name" value="PEP-util_enz_mobile_dom"/>
</dbReference>
<keyword evidence="13 17" id="KW-0479">Metal-binding</keyword>
<evidence type="ECO:0000256" key="11">
    <source>
        <dbReference type="ARBA" id="ARBA00022679"/>
    </source>
</evidence>
<evidence type="ECO:0000259" key="21">
    <source>
        <dbReference type="Pfam" id="PF05524"/>
    </source>
</evidence>
<evidence type="ECO:0000256" key="3">
    <source>
        <dbReference type="ARBA" id="ARBA00002728"/>
    </source>
</evidence>
<dbReference type="PANTHER" id="PTHR46244:SF3">
    <property type="entry name" value="PHOSPHOENOLPYRUVATE-PROTEIN PHOSPHOTRANSFERASE"/>
    <property type="match status" value="1"/>
</dbReference>
<dbReference type="EMBL" id="JBHTLU010000019">
    <property type="protein sequence ID" value="MFD1221912.1"/>
    <property type="molecule type" value="Genomic_DNA"/>
</dbReference>
<dbReference type="SUPFAM" id="SSF52009">
    <property type="entry name" value="Phosphohistidine domain"/>
    <property type="match status" value="1"/>
</dbReference>
<evidence type="ECO:0000256" key="9">
    <source>
        <dbReference type="ARBA" id="ARBA00022490"/>
    </source>
</evidence>
<dbReference type="Pfam" id="PF05524">
    <property type="entry name" value="PEP-utilisers_N"/>
    <property type="match status" value="1"/>
</dbReference>
<accession>A0ABW3UNL6</accession>
<evidence type="ECO:0000256" key="8">
    <source>
        <dbReference type="ARBA" id="ARBA00022448"/>
    </source>
</evidence>
<dbReference type="InterPro" id="IPR015813">
    <property type="entry name" value="Pyrv/PenolPyrv_kinase-like_dom"/>
</dbReference>
<keyword evidence="10 17" id="KW-0762">Sugar transport</keyword>
<protein>
    <recommendedName>
        <fullName evidence="7 17">Phosphoenolpyruvate-protein phosphotransferase</fullName>
        <ecNumber evidence="6 17">2.7.3.9</ecNumber>
    </recommendedName>
    <alternativeName>
        <fullName evidence="16 17">Phosphotransferase system, enzyme I</fullName>
    </alternativeName>
</protein>
<dbReference type="Pfam" id="PF02896">
    <property type="entry name" value="PEP-utilizers_C"/>
    <property type="match status" value="1"/>
</dbReference>
<dbReference type="PRINTS" id="PR01736">
    <property type="entry name" value="PHPHTRNFRASE"/>
</dbReference>
<dbReference type="EC" id="2.7.3.9" evidence="6 17"/>
<sequence length="579" mass="63948">MLLQGIAAAPGVAMGPALVLKNDTHTVQRYEIAPEQIQEEAERLEAHIRLAISQLEALIEQTRAAVGSEQAKIFESQIWLLEDEEFTGAAKEAILSKRINAEAALDDASKAIIGIFESMEDEHLRERAADIRDITNRVLRLLEGKDARPQQESGAPVILVAHDLTPSDTAQLDRSSTAGFVTDIGGRTSHSAIMARSMEIPAVVGSREGTVQVRTGDYVIVDGSLGQVYINPEPAIIEEYKAKQIRFAARRDELKKYGGQPSRTADGHRVELVANIGNAQDALAAKQSGAEGIGLYRTEFLYMGRQQFPTEQEQFQAYKVAAEIFGKDQPVIIRTLDIGGDKELPYLDLPKEANPFLGYRAIRMCLDETELFKTQLRAIVKASAYGNIKLMFPMIATLQELRQAKALLAEVQNELEWENVKFNRSMEVGIMIEVPGAALVADQLAKEADFFSIGTNDLVQYVMAADRMNERLAYLNEPFQPAVLRIIDHVIQAAHREGKWVGMCGEMAGNLTAIPILLGMGLDEFSMSGGAVLAARALLHQLDRHEMKQLADEVLQMTSSEHIKLHVESRVPAIAEWRA</sequence>
<gene>
    <name evidence="22" type="primary">ptsP</name>
    <name evidence="22" type="ORF">ACFQ4B_17470</name>
</gene>
<evidence type="ECO:0000256" key="2">
    <source>
        <dbReference type="ARBA" id="ARBA00001946"/>
    </source>
</evidence>
<dbReference type="PROSITE" id="PS00370">
    <property type="entry name" value="PEP_ENZYMES_PHOS_SITE"/>
    <property type="match status" value="1"/>
</dbReference>
<keyword evidence="9 17" id="KW-0963">Cytoplasm</keyword>
<dbReference type="Pfam" id="PF00391">
    <property type="entry name" value="PEP-utilizers"/>
    <property type="match status" value="1"/>
</dbReference>
<dbReference type="InterPro" id="IPR008731">
    <property type="entry name" value="PTS_EIN"/>
</dbReference>
<comment type="subcellular location">
    <subcellularLocation>
        <location evidence="4 17">Cytoplasm</location>
    </subcellularLocation>
</comment>
<evidence type="ECO:0000256" key="16">
    <source>
        <dbReference type="ARBA" id="ARBA00033235"/>
    </source>
</evidence>
<feature type="domain" description="PEP-utilising enzyme mobile" evidence="19">
    <location>
        <begin position="156"/>
        <end position="226"/>
    </location>
</feature>
<dbReference type="InterPro" id="IPR036637">
    <property type="entry name" value="Phosphohistidine_dom_sf"/>
</dbReference>
<dbReference type="PANTHER" id="PTHR46244">
    <property type="entry name" value="PHOSPHOENOLPYRUVATE-PROTEIN PHOSPHOTRANSFERASE"/>
    <property type="match status" value="1"/>
</dbReference>
<keyword evidence="12 17" id="KW-0598">Phosphotransferase system</keyword>
<comment type="similarity">
    <text evidence="5 17">Belongs to the PEP-utilizing enzyme family.</text>
</comment>